<gene>
    <name evidence="10" type="ORF">H8S09_07645</name>
</gene>
<dbReference type="InterPro" id="IPR045275">
    <property type="entry name" value="MscS_archaea/bacteria_type"/>
</dbReference>
<organism evidence="10 11">
    <name type="scientific">Coprococcus hominis</name>
    <name type="common">ex Liu et al. 2022</name>
    <dbReference type="NCBI Taxonomy" id="2763039"/>
    <lineage>
        <taxon>Bacteria</taxon>
        <taxon>Bacillati</taxon>
        <taxon>Bacillota</taxon>
        <taxon>Clostridia</taxon>
        <taxon>Lachnospirales</taxon>
        <taxon>Lachnospiraceae</taxon>
        <taxon>Coprococcus</taxon>
    </lineage>
</organism>
<dbReference type="Pfam" id="PF21082">
    <property type="entry name" value="MS_channel_3rd"/>
    <property type="match status" value="1"/>
</dbReference>
<evidence type="ECO:0000259" key="9">
    <source>
        <dbReference type="Pfam" id="PF21082"/>
    </source>
</evidence>
<dbReference type="Gene3D" id="2.30.30.60">
    <property type="match status" value="1"/>
</dbReference>
<dbReference type="GO" id="GO:0005886">
    <property type="term" value="C:plasma membrane"/>
    <property type="evidence" value="ECO:0007669"/>
    <property type="project" value="UniProtKB-SubCell"/>
</dbReference>
<dbReference type="InterPro" id="IPR006685">
    <property type="entry name" value="MscS_channel_2nd"/>
</dbReference>
<evidence type="ECO:0000256" key="3">
    <source>
        <dbReference type="ARBA" id="ARBA00022475"/>
    </source>
</evidence>
<evidence type="ECO:0000313" key="10">
    <source>
        <dbReference type="EMBL" id="MBC5662762.1"/>
    </source>
</evidence>
<dbReference type="AlphaFoldDB" id="A0A8I0AJS1"/>
<evidence type="ECO:0000256" key="4">
    <source>
        <dbReference type="ARBA" id="ARBA00022692"/>
    </source>
</evidence>
<dbReference type="SUPFAM" id="SSF82861">
    <property type="entry name" value="Mechanosensitive channel protein MscS (YggB), transmembrane region"/>
    <property type="match status" value="1"/>
</dbReference>
<keyword evidence="5 7" id="KW-1133">Transmembrane helix</keyword>
<accession>A0A8I0AJS1</accession>
<feature type="transmembrane region" description="Helical" evidence="7">
    <location>
        <begin position="125"/>
        <end position="149"/>
    </location>
</feature>
<dbReference type="Proteomes" id="UP000615234">
    <property type="component" value="Unassembled WGS sequence"/>
</dbReference>
<evidence type="ECO:0000256" key="1">
    <source>
        <dbReference type="ARBA" id="ARBA00004651"/>
    </source>
</evidence>
<comment type="similarity">
    <text evidence="2">Belongs to the MscS (TC 1.A.23) family.</text>
</comment>
<feature type="transmembrane region" description="Helical" evidence="7">
    <location>
        <begin position="50"/>
        <end position="67"/>
    </location>
</feature>
<dbReference type="PANTHER" id="PTHR30221:SF1">
    <property type="entry name" value="SMALL-CONDUCTANCE MECHANOSENSITIVE CHANNEL"/>
    <property type="match status" value="1"/>
</dbReference>
<feature type="domain" description="Mechanosensitive ion channel MscS C-terminal" evidence="9">
    <location>
        <begin position="211"/>
        <end position="292"/>
    </location>
</feature>
<dbReference type="Gene3D" id="3.30.70.100">
    <property type="match status" value="1"/>
</dbReference>
<protein>
    <submittedName>
        <fullName evidence="10">Mechanosensitive ion channel family protein</fullName>
    </submittedName>
</protein>
<keyword evidence="11" id="KW-1185">Reference proteome</keyword>
<dbReference type="SUPFAM" id="SSF50182">
    <property type="entry name" value="Sm-like ribonucleoproteins"/>
    <property type="match status" value="1"/>
</dbReference>
<dbReference type="GO" id="GO:0008381">
    <property type="term" value="F:mechanosensitive monoatomic ion channel activity"/>
    <property type="evidence" value="ECO:0007669"/>
    <property type="project" value="InterPro"/>
</dbReference>
<dbReference type="InterPro" id="IPR011066">
    <property type="entry name" value="MscS_channel_C_sf"/>
</dbReference>
<dbReference type="SUPFAM" id="SSF82689">
    <property type="entry name" value="Mechanosensitive channel protein MscS (YggB), C-terminal domain"/>
    <property type="match status" value="1"/>
</dbReference>
<dbReference type="InterPro" id="IPR023408">
    <property type="entry name" value="MscS_beta-dom_sf"/>
</dbReference>
<dbReference type="PANTHER" id="PTHR30221">
    <property type="entry name" value="SMALL-CONDUCTANCE MECHANOSENSITIVE CHANNEL"/>
    <property type="match status" value="1"/>
</dbReference>
<proteinExistence type="inferred from homology"/>
<dbReference type="Gene3D" id="1.10.287.1260">
    <property type="match status" value="1"/>
</dbReference>
<evidence type="ECO:0000256" key="5">
    <source>
        <dbReference type="ARBA" id="ARBA00022989"/>
    </source>
</evidence>
<feature type="domain" description="Mechanosensitive ion channel MscS" evidence="8">
    <location>
        <begin position="136"/>
        <end position="203"/>
    </location>
</feature>
<dbReference type="RefSeq" id="WP_118484501.1">
    <property type="nucleotide sequence ID" value="NZ_JACOOX010000004.1"/>
</dbReference>
<evidence type="ECO:0000256" key="7">
    <source>
        <dbReference type="SAM" id="Phobius"/>
    </source>
</evidence>
<comment type="caution">
    <text evidence="10">The sequence shown here is derived from an EMBL/GenBank/DDBJ whole genome shotgun (WGS) entry which is preliminary data.</text>
</comment>
<evidence type="ECO:0000259" key="8">
    <source>
        <dbReference type="Pfam" id="PF00924"/>
    </source>
</evidence>
<evidence type="ECO:0000256" key="2">
    <source>
        <dbReference type="ARBA" id="ARBA00008017"/>
    </source>
</evidence>
<comment type="subcellular location">
    <subcellularLocation>
        <location evidence="1">Cell membrane</location>
        <topology evidence="1">Multi-pass membrane protein</topology>
    </subcellularLocation>
</comment>
<evidence type="ECO:0000313" key="11">
    <source>
        <dbReference type="Proteomes" id="UP000615234"/>
    </source>
</evidence>
<sequence length="311" mass="34487">MIGIALTEKLADTTESASETASEIVQDAEQKAGLLRQYMTDLLDWCMSKVGSLVVAVIFMVIGFRVVKWIIKLIKRTFDRSNMDVSVAGFLLSAIRILMNFIILITAASIVGFQVTSFVTLLGTAGVTIGLALQGSLSNLAGGVLILILKPFHVGDYIIENNTKCEGEVVSIDIFYTKLKTIDNRSVVIPNGSISNTSLVNVTLHDKRRAEIKLGIGYDEDLDKVKRVVLDAVKTVPGYLEDEVVDFFIDEFADSSIVVSVRFYAKIDQYWDALWSARWNIKKAFDENGIVIPYNKLDVNLDSCKKTDNRV</sequence>
<keyword evidence="6 7" id="KW-0472">Membrane</keyword>
<evidence type="ECO:0000256" key="6">
    <source>
        <dbReference type="ARBA" id="ARBA00023136"/>
    </source>
</evidence>
<dbReference type="InterPro" id="IPR010920">
    <property type="entry name" value="LSM_dom_sf"/>
</dbReference>
<dbReference type="InterPro" id="IPR011014">
    <property type="entry name" value="MscS_channel_TM-2"/>
</dbReference>
<keyword evidence="3" id="KW-1003">Cell membrane</keyword>
<dbReference type="InterPro" id="IPR049278">
    <property type="entry name" value="MS_channel_C"/>
</dbReference>
<name>A0A8I0AJS1_9FIRM</name>
<keyword evidence="4 7" id="KW-0812">Transmembrane</keyword>
<reference evidence="10 11" key="1">
    <citation type="submission" date="2020-08" db="EMBL/GenBank/DDBJ databases">
        <title>Genome public.</title>
        <authorList>
            <person name="Liu C."/>
            <person name="Sun Q."/>
        </authorList>
    </citation>
    <scope>NUCLEOTIDE SEQUENCE [LARGE SCALE GENOMIC DNA]</scope>
    <source>
        <strain evidence="10 11">NSJ-10</strain>
    </source>
</reference>
<dbReference type="Pfam" id="PF00924">
    <property type="entry name" value="MS_channel_2nd"/>
    <property type="match status" value="1"/>
</dbReference>
<feature type="transmembrane region" description="Helical" evidence="7">
    <location>
        <begin position="88"/>
        <end position="113"/>
    </location>
</feature>
<dbReference type="EMBL" id="JACOOX010000004">
    <property type="protein sequence ID" value="MBC5662762.1"/>
    <property type="molecule type" value="Genomic_DNA"/>
</dbReference>